<reference evidence="1" key="2">
    <citation type="journal article" date="2022" name="New Phytol.">
        <title>Evolutionary transition to the ectomycorrhizal habit in the genomes of a hyperdiverse lineage of mushroom-forming fungi.</title>
        <authorList>
            <person name="Looney B."/>
            <person name="Miyauchi S."/>
            <person name="Morin E."/>
            <person name="Drula E."/>
            <person name="Courty P.E."/>
            <person name="Kohler A."/>
            <person name="Kuo A."/>
            <person name="LaButti K."/>
            <person name="Pangilinan J."/>
            <person name="Lipzen A."/>
            <person name="Riley R."/>
            <person name="Andreopoulos W."/>
            <person name="He G."/>
            <person name="Johnson J."/>
            <person name="Nolan M."/>
            <person name="Tritt A."/>
            <person name="Barry K.W."/>
            <person name="Grigoriev I.V."/>
            <person name="Nagy L.G."/>
            <person name="Hibbett D."/>
            <person name="Henrissat B."/>
            <person name="Matheny P.B."/>
            <person name="Labbe J."/>
            <person name="Martin F.M."/>
        </authorList>
    </citation>
    <scope>NUCLEOTIDE SEQUENCE</scope>
    <source>
        <strain evidence="1">HHB10654</strain>
    </source>
</reference>
<evidence type="ECO:0000313" key="2">
    <source>
        <dbReference type="Proteomes" id="UP000814140"/>
    </source>
</evidence>
<dbReference type="Proteomes" id="UP000814140">
    <property type="component" value="Unassembled WGS sequence"/>
</dbReference>
<keyword evidence="2" id="KW-1185">Reference proteome</keyword>
<protein>
    <submittedName>
        <fullName evidence="1">Uncharacterized protein</fullName>
    </submittedName>
</protein>
<name>A0ACB8SMF3_9AGAM</name>
<proteinExistence type="predicted"/>
<sequence length="173" mass="18015">MRADWLVLGQAHVDPPGPIPSLWTGPTEGYHPETSQRPRGAGAAFGTRTRRALCTRDARSVALDVDPVRATAAGAPATAVSRVCWISMLVDRALCTSVHKLCSQNPGGLVQASPSMAAGAILRALGRIGRLVDALSSSASTPSLSDTPPASDLDSAHLAIGSWNTGRGKAQWR</sequence>
<feature type="non-terminal residue" evidence="1">
    <location>
        <position position="173"/>
    </location>
</feature>
<organism evidence="1 2">
    <name type="scientific">Artomyces pyxidatus</name>
    <dbReference type="NCBI Taxonomy" id="48021"/>
    <lineage>
        <taxon>Eukaryota</taxon>
        <taxon>Fungi</taxon>
        <taxon>Dikarya</taxon>
        <taxon>Basidiomycota</taxon>
        <taxon>Agaricomycotina</taxon>
        <taxon>Agaricomycetes</taxon>
        <taxon>Russulales</taxon>
        <taxon>Auriscalpiaceae</taxon>
        <taxon>Artomyces</taxon>
    </lineage>
</organism>
<gene>
    <name evidence="1" type="ORF">BV25DRAFT_1831084</name>
</gene>
<dbReference type="EMBL" id="MU277247">
    <property type="protein sequence ID" value="KAI0057412.1"/>
    <property type="molecule type" value="Genomic_DNA"/>
</dbReference>
<reference evidence="1" key="1">
    <citation type="submission" date="2021-03" db="EMBL/GenBank/DDBJ databases">
        <authorList>
            <consortium name="DOE Joint Genome Institute"/>
            <person name="Ahrendt S."/>
            <person name="Looney B.P."/>
            <person name="Miyauchi S."/>
            <person name="Morin E."/>
            <person name="Drula E."/>
            <person name="Courty P.E."/>
            <person name="Chicoki N."/>
            <person name="Fauchery L."/>
            <person name="Kohler A."/>
            <person name="Kuo A."/>
            <person name="Labutti K."/>
            <person name="Pangilinan J."/>
            <person name="Lipzen A."/>
            <person name="Riley R."/>
            <person name="Andreopoulos W."/>
            <person name="He G."/>
            <person name="Johnson J."/>
            <person name="Barry K.W."/>
            <person name="Grigoriev I.V."/>
            <person name="Nagy L."/>
            <person name="Hibbett D."/>
            <person name="Henrissat B."/>
            <person name="Matheny P.B."/>
            <person name="Labbe J."/>
            <person name="Martin F."/>
        </authorList>
    </citation>
    <scope>NUCLEOTIDE SEQUENCE</scope>
    <source>
        <strain evidence="1">HHB10654</strain>
    </source>
</reference>
<accession>A0ACB8SMF3</accession>
<evidence type="ECO:0000313" key="1">
    <source>
        <dbReference type="EMBL" id="KAI0057412.1"/>
    </source>
</evidence>
<comment type="caution">
    <text evidence="1">The sequence shown here is derived from an EMBL/GenBank/DDBJ whole genome shotgun (WGS) entry which is preliminary data.</text>
</comment>